<dbReference type="Proteomes" id="UP000193380">
    <property type="component" value="Unassembled WGS sequence"/>
</dbReference>
<proteinExistence type="predicted"/>
<feature type="transmembrane region" description="Helical" evidence="1">
    <location>
        <begin position="20"/>
        <end position="42"/>
    </location>
</feature>
<accession>A0A060YUQ8</accession>
<name>A0A060YUQ8_ONCMY</name>
<keyword evidence="1" id="KW-1133">Transmembrane helix</keyword>
<keyword evidence="1" id="KW-0812">Transmembrane</keyword>
<evidence type="ECO:0000313" key="3">
    <source>
        <dbReference type="Proteomes" id="UP000193380"/>
    </source>
</evidence>
<organism evidence="2 3">
    <name type="scientific">Oncorhynchus mykiss</name>
    <name type="common">Rainbow trout</name>
    <name type="synonym">Salmo gairdneri</name>
    <dbReference type="NCBI Taxonomy" id="8022"/>
    <lineage>
        <taxon>Eukaryota</taxon>
        <taxon>Metazoa</taxon>
        <taxon>Chordata</taxon>
        <taxon>Craniata</taxon>
        <taxon>Vertebrata</taxon>
        <taxon>Euteleostomi</taxon>
        <taxon>Actinopterygii</taxon>
        <taxon>Neopterygii</taxon>
        <taxon>Teleostei</taxon>
        <taxon>Protacanthopterygii</taxon>
        <taxon>Salmoniformes</taxon>
        <taxon>Salmonidae</taxon>
        <taxon>Salmoninae</taxon>
        <taxon>Oncorhynchus</taxon>
    </lineage>
</organism>
<dbReference type="PaxDb" id="8022-A0A060YUQ8"/>
<protein>
    <submittedName>
        <fullName evidence="2">Uncharacterized protein</fullName>
    </submittedName>
</protein>
<reference evidence="2" key="1">
    <citation type="journal article" date="2014" name="Nat. Commun.">
        <title>The rainbow trout genome provides novel insights into evolution after whole-genome duplication in vertebrates.</title>
        <authorList>
            <person name="Berthelot C."/>
            <person name="Brunet F."/>
            <person name="Chalopin D."/>
            <person name="Juanchich A."/>
            <person name="Bernard M."/>
            <person name="Noel B."/>
            <person name="Bento P."/>
            <person name="Da Silva C."/>
            <person name="Labadie K."/>
            <person name="Alberti A."/>
            <person name="Aury J.M."/>
            <person name="Louis A."/>
            <person name="Dehais P."/>
            <person name="Bardou P."/>
            <person name="Montfort J."/>
            <person name="Klopp C."/>
            <person name="Cabau C."/>
            <person name="Gaspin C."/>
            <person name="Thorgaard G.H."/>
            <person name="Boussaha M."/>
            <person name="Quillet E."/>
            <person name="Guyomard R."/>
            <person name="Galiana D."/>
            <person name="Bobe J."/>
            <person name="Volff J.N."/>
            <person name="Genet C."/>
            <person name="Wincker P."/>
            <person name="Jaillon O."/>
            <person name="Roest Crollius H."/>
            <person name="Guiguen Y."/>
        </authorList>
    </citation>
    <scope>NUCLEOTIDE SEQUENCE [LARGE SCALE GENOMIC DNA]</scope>
</reference>
<gene>
    <name evidence="2" type="ORF">GSONMT00053067001</name>
</gene>
<dbReference type="EMBL" id="FR921987">
    <property type="protein sequence ID" value="CDQ95643.1"/>
    <property type="molecule type" value="Genomic_DNA"/>
</dbReference>
<sequence length="43" mass="5103">MIFEDEIQMKEYLKMMTDMIVLCATLAISLFFWIISITASTYF</sequence>
<evidence type="ECO:0000256" key="1">
    <source>
        <dbReference type="SAM" id="Phobius"/>
    </source>
</evidence>
<feature type="non-terminal residue" evidence="2">
    <location>
        <position position="43"/>
    </location>
</feature>
<keyword evidence="1" id="KW-0472">Membrane</keyword>
<evidence type="ECO:0000313" key="2">
    <source>
        <dbReference type="EMBL" id="CDQ95643.1"/>
    </source>
</evidence>
<dbReference type="STRING" id="8022.A0A060YUQ8"/>
<reference evidence="2" key="2">
    <citation type="submission" date="2014-03" db="EMBL/GenBank/DDBJ databases">
        <authorList>
            <person name="Genoscope - CEA"/>
        </authorList>
    </citation>
    <scope>NUCLEOTIDE SEQUENCE</scope>
</reference>
<dbReference type="AlphaFoldDB" id="A0A060YUQ8"/>